<keyword evidence="2" id="KW-1185">Reference proteome</keyword>
<reference evidence="1" key="2">
    <citation type="submission" date="2020-09" db="EMBL/GenBank/DDBJ databases">
        <authorList>
            <person name="Sun Q."/>
            <person name="Zhou Y."/>
        </authorList>
    </citation>
    <scope>NUCLEOTIDE SEQUENCE</scope>
    <source>
        <strain evidence="1">CGMCC 4.7201</strain>
    </source>
</reference>
<proteinExistence type="predicted"/>
<name>A0A917ZYH5_9ACTN</name>
<evidence type="ECO:0000313" key="1">
    <source>
        <dbReference type="EMBL" id="GGP00609.1"/>
    </source>
</evidence>
<dbReference type="RefSeq" id="WP_189135818.1">
    <property type="nucleotide sequence ID" value="NZ_BMMS01000061.1"/>
</dbReference>
<evidence type="ECO:0000313" key="2">
    <source>
        <dbReference type="Proteomes" id="UP000641932"/>
    </source>
</evidence>
<dbReference type="EMBL" id="BMMS01000061">
    <property type="protein sequence ID" value="GGP00609.1"/>
    <property type="molecule type" value="Genomic_DNA"/>
</dbReference>
<comment type="caution">
    <text evidence="1">The sequence shown here is derived from an EMBL/GenBank/DDBJ whole genome shotgun (WGS) entry which is preliminary data.</text>
</comment>
<organism evidence="1 2">
    <name type="scientific">Wenjunlia tyrosinilytica</name>
    <dbReference type="NCBI Taxonomy" id="1544741"/>
    <lineage>
        <taxon>Bacteria</taxon>
        <taxon>Bacillati</taxon>
        <taxon>Actinomycetota</taxon>
        <taxon>Actinomycetes</taxon>
        <taxon>Kitasatosporales</taxon>
        <taxon>Streptomycetaceae</taxon>
        <taxon>Wenjunlia</taxon>
    </lineage>
</organism>
<protein>
    <submittedName>
        <fullName evidence="1">Uncharacterized protein</fullName>
    </submittedName>
</protein>
<dbReference type="AlphaFoldDB" id="A0A917ZYH5"/>
<sequence>MDDNLITNPHVSFEAYAVVRRRGRPMERIMLRTSEELALMRAAAADRSSADVAGQREAAARLGLLLPPDEVPASKEELAFRCDIGEELLDLVPRMSRDACPVLDAQDLEPNPHLYVQDGPEPPVSIAARVAPAARVTMGAAGFAPEWPVVWAEYGPWGTLMPFWSGGTWGRDLRRVAVDRVPLSELPADALRALHLAGILRPRARQSAAHAPAEVVARDAGVLRGLFSPLFTAGMRAYYRRMRAEGYFRQDRQQVPEGHEGTYCDAVTLFVQKQLSGVVARWTGGPVKPSHAWAMTYLPGAVLDRHRDRPQSRWNVSFCLDADPDHGGTAHGIWPFWIEGRDRDHEVDLGIGDAVIHSGIDQDHWREALPEGRLVTMGLLHYVDADFSGVPA</sequence>
<reference evidence="1" key="1">
    <citation type="journal article" date="2014" name="Int. J. Syst. Evol. Microbiol.">
        <title>Complete genome sequence of Corynebacterium casei LMG S-19264T (=DSM 44701T), isolated from a smear-ripened cheese.</title>
        <authorList>
            <consortium name="US DOE Joint Genome Institute (JGI-PGF)"/>
            <person name="Walter F."/>
            <person name="Albersmeier A."/>
            <person name="Kalinowski J."/>
            <person name="Ruckert C."/>
        </authorList>
    </citation>
    <scope>NUCLEOTIDE SEQUENCE</scope>
    <source>
        <strain evidence="1">CGMCC 4.7201</strain>
    </source>
</reference>
<accession>A0A917ZYH5</accession>
<dbReference type="Proteomes" id="UP000641932">
    <property type="component" value="Unassembled WGS sequence"/>
</dbReference>
<gene>
    <name evidence="1" type="ORF">GCM10012280_69740</name>
</gene>